<evidence type="ECO:0000313" key="2">
    <source>
        <dbReference type="EMBL" id="MBD8890727.1"/>
    </source>
</evidence>
<dbReference type="InterPro" id="IPR020556">
    <property type="entry name" value="Amidase_CS"/>
</dbReference>
<evidence type="ECO:0000259" key="1">
    <source>
        <dbReference type="Pfam" id="PF01425"/>
    </source>
</evidence>
<keyword evidence="3" id="KW-1185">Reference proteome</keyword>
<dbReference type="SUPFAM" id="SSF75304">
    <property type="entry name" value="Amidase signature (AS) enzymes"/>
    <property type="match status" value="1"/>
</dbReference>
<dbReference type="PANTHER" id="PTHR46310:SF7">
    <property type="entry name" value="AMIDASE 1"/>
    <property type="match status" value="1"/>
</dbReference>
<dbReference type="NCBIfam" id="NF006169">
    <property type="entry name" value="PRK08310.1"/>
    <property type="match status" value="1"/>
</dbReference>
<proteinExistence type="predicted"/>
<accession>A0ABR9CK77</accession>
<dbReference type="Pfam" id="PF01425">
    <property type="entry name" value="Amidase"/>
    <property type="match status" value="2"/>
</dbReference>
<organism evidence="2 3">
    <name type="scientific">Roseibium litorale</name>
    <dbReference type="NCBI Taxonomy" id="2803841"/>
    <lineage>
        <taxon>Bacteria</taxon>
        <taxon>Pseudomonadati</taxon>
        <taxon>Pseudomonadota</taxon>
        <taxon>Alphaproteobacteria</taxon>
        <taxon>Hyphomicrobiales</taxon>
        <taxon>Stappiaceae</taxon>
        <taxon>Roseibium</taxon>
    </lineage>
</organism>
<dbReference type="InterPro" id="IPR023631">
    <property type="entry name" value="Amidase_dom"/>
</dbReference>
<dbReference type="InterPro" id="IPR036928">
    <property type="entry name" value="AS_sf"/>
</dbReference>
<comment type="caution">
    <text evidence="2">The sequence shown here is derived from an EMBL/GenBank/DDBJ whole genome shotgun (WGS) entry which is preliminary data.</text>
</comment>
<keyword evidence="2" id="KW-0378">Hydrolase</keyword>
<protein>
    <submittedName>
        <fullName evidence="2">Amidase</fullName>
        <ecNumber evidence="2">3.5.1.4</ecNumber>
    </submittedName>
</protein>
<dbReference type="Proteomes" id="UP000632063">
    <property type="component" value="Unassembled WGS sequence"/>
</dbReference>
<dbReference type="PROSITE" id="PS00571">
    <property type="entry name" value="AMIDASES"/>
    <property type="match status" value="1"/>
</dbReference>
<feature type="domain" description="Amidase" evidence="1">
    <location>
        <begin position="4"/>
        <end position="182"/>
    </location>
</feature>
<reference evidence="2 3" key="2">
    <citation type="journal article" date="2021" name="Int. J. Syst. Evol. Microbiol.">
        <title>Roseibium litorale sp. nov., isolated from a tidal flat sediment and proposal for the reclassification of Labrenzia polysiphoniae as Roseibium polysiphoniae comb. nov.</title>
        <authorList>
            <person name="Liu Y."/>
            <person name="Pei T."/>
            <person name="Du J."/>
            <person name="Chao M."/>
            <person name="Deng M.R."/>
            <person name="Zhu H."/>
        </authorList>
    </citation>
    <scope>NUCLEOTIDE SEQUENCE [LARGE SCALE GENOMIC DNA]</scope>
    <source>
        <strain evidence="2 3">4C16A</strain>
    </source>
</reference>
<dbReference type="GO" id="GO:0004040">
    <property type="term" value="F:amidase activity"/>
    <property type="evidence" value="ECO:0007669"/>
    <property type="project" value="UniProtKB-EC"/>
</dbReference>
<dbReference type="Gene3D" id="3.90.1300.10">
    <property type="entry name" value="Amidase signature (AS) domain"/>
    <property type="match status" value="1"/>
</dbReference>
<dbReference type="RefSeq" id="WP_192146788.1">
    <property type="nucleotide sequence ID" value="NZ_JACYXI010000002.1"/>
</dbReference>
<evidence type="ECO:0000313" key="3">
    <source>
        <dbReference type="Proteomes" id="UP000632063"/>
    </source>
</evidence>
<dbReference type="PANTHER" id="PTHR46310">
    <property type="entry name" value="AMIDASE 1"/>
    <property type="match status" value="1"/>
</dbReference>
<reference evidence="3" key="1">
    <citation type="submission" date="2020-09" db="EMBL/GenBank/DDBJ databases">
        <title>The genome sequence of strain Labrenzia suaedae 4C16A.</title>
        <authorList>
            <person name="Liu Y."/>
        </authorList>
    </citation>
    <scope>NUCLEOTIDE SEQUENCE [LARGE SCALE GENOMIC DNA]</scope>
    <source>
        <strain evidence="3">4C16A</strain>
    </source>
</reference>
<name>A0ABR9CK77_9HYPH</name>
<dbReference type="EMBL" id="JACYXI010000002">
    <property type="protein sequence ID" value="MBD8890727.1"/>
    <property type="molecule type" value="Genomic_DNA"/>
</dbReference>
<dbReference type="EC" id="3.5.1.4" evidence="2"/>
<sequence>MSVIHAVTDTAGAYAEYFQHPVSGGAGPLSGLSFAVKDNYAYEGRVAGNGNPLWKATHAASQETAPAVRLMLDAGANLNGFTLMEELAFSITGINAHYGTPLNSAAPDRVPGGSSSGSASAVAAGLADFALGSDTGGSVRVPASFCGLFGLRPTHGRIDGTGLLPLAASFDVPGWFTRDLGTMLKVSASFGIKAGAGRVPDRLWIPDEIWARLTPQVRASFAAVLGRLEALGLEIERSALPGLPLEDWLQTFRTLQSYEAWQANGDWITREKPEFGPGVGARFEFGSKISEKAFQDACAHREAIRAEMDTVFAAGTVLVIPSAPGPAPKIDTLEPELDAYRGQTMCLTCISGLNGYPELSVPGVLHEGAPVGLSLIAPRCRDQDLLALAAAL</sequence>
<gene>
    <name evidence="2" type="ORF">IG616_04155</name>
</gene>
<feature type="domain" description="Amidase" evidence="1">
    <location>
        <begin position="208"/>
        <end position="386"/>
    </location>
</feature>